<gene>
    <name evidence="4" type="primary">LOC120253808</name>
</gene>
<dbReference type="GO" id="GO:0051225">
    <property type="term" value="P:spindle assembly"/>
    <property type="evidence" value="ECO:0007669"/>
    <property type="project" value="InterPro"/>
</dbReference>
<proteinExistence type="predicted"/>
<dbReference type="InterPro" id="IPR044706">
    <property type="entry name" value="AUG5_plant"/>
</dbReference>
<dbReference type="InterPro" id="IPR029131">
    <property type="entry name" value="HAUS5"/>
</dbReference>
<accession>A0AB40ASL1</accession>
<organism evidence="3 4">
    <name type="scientific">Dioscorea cayennensis subsp. rotundata</name>
    <name type="common">White Guinea yam</name>
    <name type="synonym">Dioscorea rotundata</name>
    <dbReference type="NCBI Taxonomy" id="55577"/>
    <lineage>
        <taxon>Eukaryota</taxon>
        <taxon>Viridiplantae</taxon>
        <taxon>Streptophyta</taxon>
        <taxon>Embryophyta</taxon>
        <taxon>Tracheophyta</taxon>
        <taxon>Spermatophyta</taxon>
        <taxon>Magnoliopsida</taxon>
        <taxon>Liliopsida</taxon>
        <taxon>Dioscoreales</taxon>
        <taxon>Dioscoreaceae</taxon>
        <taxon>Dioscorea</taxon>
    </lineage>
</organism>
<dbReference type="Pfam" id="PF14817">
    <property type="entry name" value="HAUS5"/>
    <property type="match status" value="1"/>
</dbReference>
<keyword evidence="1" id="KW-0175">Coiled coil</keyword>
<feature type="coiled-coil region" evidence="1">
    <location>
        <begin position="455"/>
        <end position="482"/>
    </location>
</feature>
<reference evidence="4" key="1">
    <citation type="submission" date="2025-08" db="UniProtKB">
        <authorList>
            <consortium name="RefSeq"/>
        </authorList>
    </citation>
    <scope>IDENTIFICATION</scope>
</reference>
<feature type="region of interest" description="Disordered" evidence="2">
    <location>
        <begin position="80"/>
        <end position="102"/>
    </location>
</feature>
<keyword evidence="3" id="KW-1185">Reference proteome</keyword>
<dbReference type="AlphaFoldDB" id="A0AB40ASL1"/>
<dbReference type="GeneID" id="120253808"/>
<dbReference type="GO" id="GO:0070652">
    <property type="term" value="C:HAUS complex"/>
    <property type="evidence" value="ECO:0007669"/>
    <property type="project" value="InterPro"/>
</dbReference>
<evidence type="ECO:0000256" key="1">
    <source>
        <dbReference type="SAM" id="Coils"/>
    </source>
</evidence>
<dbReference type="Proteomes" id="UP001515500">
    <property type="component" value="Chromosome 3"/>
</dbReference>
<evidence type="ECO:0000256" key="2">
    <source>
        <dbReference type="SAM" id="MobiDB-lite"/>
    </source>
</evidence>
<sequence length="776" mass="86418">MQGPAGSSGPPRPEAILEWLQKEMGYQGPIPSADQLRNVCRGNMVPVWDFLLRRVRSERTVGTARRNMMVHGVAVPAAGRKGRGRVGGGEDGTGVEAREAAVRERDLAEEEAERMRGVVRRQRRELRARMMEVAREESERKRVLDERANARHKQVMLEAYDQQCDEAAKIFAEYQKRLHHYVNQARDVRRSSSSGLADAADELMLGEKEAVYSTVKGNKSSDDLILIETSRERNIRRACEILAANMIEKIRFMFPAYEGSGININSALDAAKLGIDIDGEIPGDVTAVSLEALKNPSLMIQSITLYTSRVNTLIHRETEKIDIRADAELLRYKYENDRVIDADASPDSSSPLPYQVYGNGKTGTDLPTKGTYNQLLERQKAHVQQFVATEDALNKAAEAKSLSLKLIKRLHGNNEMVPSHISGAGGTSTNVSNMKHFELDVWAKEREVAGLKASLSTLTSEVQRLNKLCTEWKEAEESLKKKWKKIEEFDARRSELECIYTALLRASMDASAYWEQQPSAAREYASRTIIPACSAVTELSNNAKDLIENEVSAFYQSLDNSLYMLPSTPQALLESMGIGGATGPEAVVNAEKNAALLTARAGARDPSAIPSICRISAALQSHGGTEGSDTALAAVLESLEFCLKLRGSEASILEDLSKAINLVRVRRDLVENDRVLLNHAHRVQQEYERMANYCLKVAAEQEKGVTERWLPELRNAVLEAQRGLEDCLRVRGLVDEWWEQPAATAVDWITVEGQNVGAWLNHVKQLQMAFYDQELL</sequence>
<dbReference type="GO" id="GO:0005876">
    <property type="term" value="C:spindle microtubule"/>
    <property type="evidence" value="ECO:0007669"/>
    <property type="project" value="InterPro"/>
</dbReference>
<dbReference type="PANTHER" id="PTHR34968:SF1">
    <property type="entry name" value="AUGMIN SUBUNIT 5"/>
    <property type="match status" value="1"/>
</dbReference>
<name>A0AB40ASL1_DIOCR</name>
<evidence type="ECO:0000313" key="3">
    <source>
        <dbReference type="Proteomes" id="UP001515500"/>
    </source>
</evidence>
<protein>
    <submittedName>
        <fullName evidence="4">AUGMIN subunit 5</fullName>
    </submittedName>
</protein>
<evidence type="ECO:0000313" key="4">
    <source>
        <dbReference type="RefSeq" id="XP_039117967.1"/>
    </source>
</evidence>
<dbReference type="RefSeq" id="XP_039117967.1">
    <property type="nucleotide sequence ID" value="XM_039262033.1"/>
</dbReference>
<dbReference type="PANTHER" id="PTHR34968">
    <property type="entry name" value="AUGMIN SUBUNIT 5"/>
    <property type="match status" value="1"/>
</dbReference>